<dbReference type="GO" id="GO:0015658">
    <property type="term" value="F:branched-chain amino acid transmembrane transporter activity"/>
    <property type="evidence" value="ECO:0007669"/>
    <property type="project" value="TreeGrafter"/>
</dbReference>
<keyword evidence="2" id="KW-0813">Transport</keyword>
<dbReference type="PANTHER" id="PTHR43820:SF4">
    <property type="entry name" value="HIGH-AFFINITY BRANCHED-CHAIN AMINO ACID TRANSPORT ATP-BINDING PROTEIN LIVF"/>
    <property type="match status" value="1"/>
</dbReference>
<dbReference type="InterPro" id="IPR017871">
    <property type="entry name" value="ABC_transporter-like_CS"/>
</dbReference>
<dbReference type="Gene3D" id="3.40.50.300">
    <property type="entry name" value="P-loop containing nucleotide triphosphate hydrolases"/>
    <property type="match status" value="1"/>
</dbReference>
<comment type="similarity">
    <text evidence="1">Belongs to the ABC transporter superfamily.</text>
</comment>
<proteinExistence type="inferred from homology"/>
<organism evidence="7 8">
    <name type="scientific">Sphaerimonospora thailandensis</name>
    <dbReference type="NCBI Taxonomy" id="795644"/>
    <lineage>
        <taxon>Bacteria</taxon>
        <taxon>Bacillati</taxon>
        <taxon>Actinomycetota</taxon>
        <taxon>Actinomycetes</taxon>
        <taxon>Streptosporangiales</taxon>
        <taxon>Streptosporangiaceae</taxon>
        <taxon>Sphaerimonospora</taxon>
    </lineage>
</organism>
<dbReference type="EMBL" id="BOOG01000003">
    <property type="protein sequence ID" value="GIH67966.1"/>
    <property type="molecule type" value="Genomic_DNA"/>
</dbReference>
<dbReference type="Proteomes" id="UP000610966">
    <property type="component" value="Unassembled WGS sequence"/>
</dbReference>
<dbReference type="InterPro" id="IPR052156">
    <property type="entry name" value="BCAA_Transport_ATP-bd_LivF"/>
</dbReference>
<evidence type="ECO:0000313" key="7">
    <source>
        <dbReference type="EMBL" id="GIH67966.1"/>
    </source>
</evidence>
<keyword evidence="3" id="KW-0547">Nucleotide-binding</keyword>
<evidence type="ECO:0000259" key="6">
    <source>
        <dbReference type="PROSITE" id="PS50893"/>
    </source>
</evidence>
<dbReference type="GO" id="GO:0015807">
    <property type="term" value="P:L-amino acid transport"/>
    <property type="evidence" value="ECO:0007669"/>
    <property type="project" value="TreeGrafter"/>
</dbReference>
<dbReference type="PROSITE" id="PS50893">
    <property type="entry name" value="ABC_TRANSPORTER_2"/>
    <property type="match status" value="1"/>
</dbReference>
<feature type="domain" description="ABC transporter" evidence="6">
    <location>
        <begin position="6"/>
        <end position="234"/>
    </location>
</feature>
<gene>
    <name evidence="7" type="ORF">Mth01_02190</name>
</gene>
<reference evidence="7" key="1">
    <citation type="submission" date="2021-01" db="EMBL/GenBank/DDBJ databases">
        <title>Whole genome shotgun sequence of Sphaerimonospora thailandensis NBRC 107569.</title>
        <authorList>
            <person name="Komaki H."/>
            <person name="Tamura T."/>
        </authorList>
    </citation>
    <scope>NUCLEOTIDE SEQUENCE</scope>
    <source>
        <strain evidence="7">NBRC 107569</strain>
    </source>
</reference>
<evidence type="ECO:0000256" key="3">
    <source>
        <dbReference type="ARBA" id="ARBA00022741"/>
    </source>
</evidence>
<sequence>MSGHELKVEGLSVRYGQASALSDVTITARGGAVTALVGPNGAGKSSLLLAAYGSVPATGTVYLDGTDITRLRPVARARAGISIVPQGRQLFPHLDVADNLRVMAELLRLPGSAVDDALDRFPILRKRLRSLAGVLSGGEQQMLVVSRALMSSPKVLLLDEMMTGLAPLIVQELARSVTSLAREGVAVLLAEPALGVLRRVVDRGYVLVRGEVVAQVDDGGSALDEAYSTAIGIEQPKDLRPAGR</sequence>
<dbReference type="PANTHER" id="PTHR43820">
    <property type="entry name" value="HIGH-AFFINITY BRANCHED-CHAIN AMINO ACID TRANSPORT ATP-BINDING PROTEIN LIVF"/>
    <property type="match status" value="1"/>
</dbReference>
<name>A0A8J3VXJ3_9ACTN</name>
<dbReference type="AlphaFoldDB" id="A0A8J3VXJ3"/>
<evidence type="ECO:0000256" key="4">
    <source>
        <dbReference type="ARBA" id="ARBA00022840"/>
    </source>
</evidence>
<evidence type="ECO:0000256" key="2">
    <source>
        <dbReference type="ARBA" id="ARBA00022448"/>
    </source>
</evidence>
<comment type="caution">
    <text evidence="7">The sequence shown here is derived from an EMBL/GenBank/DDBJ whole genome shotgun (WGS) entry which is preliminary data.</text>
</comment>
<evidence type="ECO:0000313" key="8">
    <source>
        <dbReference type="Proteomes" id="UP000610966"/>
    </source>
</evidence>
<dbReference type="PROSITE" id="PS00211">
    <property type="entry name" value="ABC_TRANSPORTER_1"/>
    <property type="match status" value="1"/>
</dbReference>
<dbReference type="SUPFAM" id="SSF52540">
    <property type="entry name" value="P-loop containing nucleoside triphosphate hydrolases"/>
    <property type="match status" value="1"/>
</dbReference>
<dbReference type="Pfam" id="PF00005">
    <property type="entry name" value="ABC_tran"/>
    <property type="match status" value="1"/>
</dbReference>
<dbReference type="GO" id="GO:0016887">
    <property type="term" value="F:ATP hydrolysis activity"/>
    <property type="evidence" value="ECO:0007669"/>
    <property type="project" value="InterPro"/>
</dbReference>
<dbReference type="InterPro" id="IPR003593">
    <property type="entry name" value="AAA+_ATPase"/>
</dbReference>
<dbReference type="SMART" id="SM00382">
    <property type="entry name" value="AAA"/>
    <property type="match status" value="1"/>
</dbReference>
<dbReference type="InterPro" id="IPR027417">
    <property type="entry name" value="P-loop_NTPase"/>
</dbReference>
<evidence type="ECO:0000256" key="5">
    <source>
        <dbReference type="ARBA" id="ARBA00022970"/>
    </source>
</evidence>
<dbReference type="GO" id="GO:0005524">
    <property type="term" value="F:ATP binding"/>
    <property type="evidence" value="ECO:0007669"/>
    <property type="project" value="UniProtKB-KW"/>
</dbReference>
<dbReference type="RefSeq" id="WP_204009829.1">
    <property type="nucleotide sequence ID" value="NZ_BOOG01000003.1"/>
</dbReference>
<protein>
    <submittedName>
        <fullName evidence="7">ABC transporter ATP-binding protein</fullName>
    </submittedName>
</protein>
<dbReference type="InterPro" id="IPR003439">
    <property type="entry name" value="ABC_transporter-like_ATP-bd"/>
</dbReference>
<keyword evidence="4 7" id="KW-0067">ATP-binding</keyword>
<keyword evidence="8" id="KW-1185">Reference proteome</keyword>
<evidence type="ECO:0000256" key="1">
    <source>
        <dbReference type="ARBA" id="ARBA00005417"/>
    </source>
</evidence>
<accession>A0A8J3VXJ3</accession>
<keyword evidence="5" id="KW-0029">Amino-acid transport</keyword>